<evidence type="ECO:0000313" key="2">
    <source>
        <dbReference type="EMBL" id="CAB4891780.1"/>
    </source>
</evidence>
<reference evidence="2" key="1">
    <citation type="submission" date="2020-05" db="EMBL/GenBank/DDBJ databases">
        <authorList>
            <person name="Chiriac C."/>
            <person name="Salcher M."/>
            <person name="Ghai R."/>
            <person name="Kavagutti S V."/>
        </authorList>
    </citation>
    <scope>NUCLEOTIDE SEQUENCE</scope>
</reference>
<evidence type="ECO:0000256" key="1">
    <source>
        <dbReference type="SAM" id="MobiDB-lite"/>
    </source>
</evidence>
<feature type="compositionally biased region" description="Basic and acidic residues" evidence="1">
    <location>
        <begin position="43"/>
        <end position="82"/>
    </location>
</feature>
<feature type="region of interest" description="Disordered" evidence="1">
    <location>
        <begin position="38"/>
        <end position="82"/>
    </location>
</feature>
<name>A0A6J7FFP2_9ZZZZ</name>
<organism evidence="2">
    <name type="scientific">freshwater metagenome</name>
    <dbReference type="NCBI Taxonomy" id="449393"/>
    <lineage>
        <taxon>unclassified sequences</taxon>
        <taxon>metagenomes</taxon>
        <taxon>ecological metagenomes</taxon>
    </lineage>
</organism>
<dbReference type="EMBL" id="CAFBLP010000114">
    <property type="protein sequence ID" value="CAB4891780.1"/>
    <property type="molecule type" value="Genomic_DNA"/>
</dbReference>
<proteinExistence type="predicted"/>
<accession>A0A6J7FFP2</accession>
<feature type="region of interest" description="Disordered" evidence="1">
    <location>
        <begin position="107"/>
        <end position="158"/>
    </location>
</feature>
<protein>
    <submittedName>
        <fullName evidence="2">Unannotated protein</fullName>
    </submittedName>
</protein>
<gene>
    <name evidence="2" type="ORF">UFOPK3376_02897</name>
</gene>
<sequence>MGTRRVRCRNRAQRADPVVRWLLGLPLVSRDGSRVLRGHRSGRRDEPVVRQREGGSRRTSRCRRDLHGRSTGADRARRLADDGVPHACRQTVLRRHLLPEAAVHAADVHHRRRVAQQAGRRPAERRSVDGGPRSHHADPTRGRSAGHGDGQRSAPAARSELRCRMGWLRSRPEIPQHDEPRSGAALISASPQRGRCNRGDHLARCNGQRRHVRPHRRWLRPIQRGPRMVGAALREDAVRPGAAGAQLRARLAGVRA</sequence>
<dbReference type="AlphaFoldDB" id="A0A6J7FFP2"/>